<sequence length="276" mass="27712">MHEPWGISGPQFLAIYGAALALTLAVQLAWPRVGPKAPADVHRPLDVYQVAYLAGGHHRTVDTAIAALLERGLLRVDTKGQLTAVSGAPTGPVEQAVYEAVRSRPRTAATLRTAEAVSAPVRSIGNDLRQRGLVAVASARFATGVVLVYVAVLLVGLARWANGSALHRPTGGLTVLLAVTAILLVLAVTSRKRPKVQLTKAGRAIVAAVRTDPAARRAQSGALLAGAASLVALGGFALYPDHATSLALKSGAGSSSGGGSSCGGSGGCGGGGGCGG</sequence>
<feature type="transmembrane region" description="Helical" evidence="1">
    <location>
        <begin position="220"/>
        <end position="239"/>
    </location>
</feature>
<organism evidence="2 3">
    <name type="scientific">Amycolatopsis albidoflavus</name>
    <dbReference type="NCBI Taxonomy" id="102226"/>
    <lineage>
        <taxon>Bacteria</taxon>
        <taxon>Bacillati</taxon>
        <taxon>Actinomycetota</taxon>
        <taxon>Actinomycetes</taxon>
        <taxon>Pseudonocardiales</taxon>
        <taxon>Pseudonocardiaceae</taxon>
        <taxon>Amycolatopsis</taxon>
    </lineage>
</organism>
<dbReference type="NCBIfam" id="TIGR04222">
    <property type="entry name" value="near_uncomplex"/>
    <property type="match status" value="1"/>
</dbReference>
<reference evidence="3" key="1">
    <citation type="journal article" date="2019" name="Int. J. Syst. Evol. Microbiol.">
        <title>The Global Catalogue of Microorganisms (GCM) 10K type strain sequencing project: providing services to taxonomists for standard genome sequencing and annotation.</title>
        <authorList>
            <consortium name="The Broad Institute Genomics Platform"/>
            <consortium name="The Broad Institute Genome Sequencing Center for Infectious Disease"/>
            <person name="Wu L."/>
            <person name="Ma J."/>
        </authorList>
    </citation>
    <scope>NUCLEOTIDE SEQUENCE [LARGE SCALE GENOMIC DNA]</scope>
    <source>
        <strain evidence="3">CGMCC 4.7638</strain>
    </source>
</reference>
<gene>
    <name evidence="2" type="ORF">ACFSUT_42350</name>
</gene>
<comment type="caution">
    <text evidence="2">The sequence shown here is derived from an EMBL/GenBank/DDBJ whole genome shotgun (WGS) entry which is preliminary data.</text>
</comment>
<feature type="transmembrane region" description="Helical" evidence="1">
    <location>
        <begin position="132"/>
        <end position="158"/>
    </location>
</feature>
<evidence type="ECO:0000256" key="1">
    <source>
        <dbReference type="SAM" id="Phobius"/>
    </source>
</evidence>
<keyword evidence="3" id="KW-1185">Reference proteome</keyword>
<keyword evidence="1" id="KW-0472">Membrane</keyword>
<feature type="transmembrane region" description="Helical" evidence="1">
    <location>
        <begin position="12"/>
        <end position="30"/>
    </location>
</feature>
<keyword evidence="1" id="KW-0812">Transmembrane</keyword>
<dbReference type="RefSeq" id="WP_344267473.1">
    <property type="nucleotide sequence ID" value="NZ_BAAAHV010000005.1"/>
</dbReference>
<protein>
    <submittedName>
        <fullName evidence="2">TIGR04222 domain-containing membrane protein</fullName>
    </submittedName>
</protein>
<accession>A0ABW5IDZ8</accession>
<dbReference type="Proteomes" id="UP001597542">
    <property type="component" value="Unassembled WGS sequence"/>
</dbReference>
<dbReference type="InterPro" id="IPR026467">
    <property type="entry name" value="Ser/Gly_Cys_C_dom"/>
</dbReference>
<dbReference type="EMBL" id="JBHUKQ010000024">
    <property type="protein sequence ID" value="MFD2486975.1"/>
    <property type="molecule type" value="Genomic_DNA"/>
</dbReference>
<evidence type="ECO:0000313" key="2">
    <source>
        <dbReference type="EMBL" id="MFD2486975.1"/>
    </source>
</evidence>
<evidence type="ECO:0000313" key="3">
    <source>
        <dbReference type="Proteomes" id="UP001597542"/>
    </source>
</evidence>
<proteinExistence type="predicted"/>
<feature type="transmembrane region" description="Helical" evidence="1">
    <location>
        <begin position="170"/>
        <end position="188"/>
    </location>
</feature>
<name>A0ABW5IDZ8_9PSEU</name>
<keyword evidence="1" id="KW-1133">Transmembrane helix</keyword>